<protein>
    <submittedName>
        <fullName evidence="2">Uncharacterized protein</fullName>
    </submittedName>
</protein>
<evidence type="ECO:0000313" key="2">
    <source>
        <dbReference type="EMBL" id="CAK7346201.1"/>
    </source>
</evidence>
<accession>A0AAV1S6Q4</accession>
<evidence type="ECO:0000256" key="1">
    <source>
        <dbReference type="SAM" id="Phobius"/>
    </source>
</evidence>
<gene>
    <name evidence="2" type="ORF">DCAF_LOCUS18872</name>
</gene>
<organism evidence="2 3">
    <name type="scientific">Dovyalis caffra</name>
    <dbReference type="NCBI Taxonomy" id="77055"/>
    <lineage>
        <taxon>Eukaryota</taxon>
        <taxon>Viridiplantae</taxon>
        <taxon>Streptophyta</taxon>
        <taxon>Embryophyta</taxon>
        <taxon>Tracheophyta</taxon>
        <taxon>Spermatophyta</taxon>
        <taxon>Magnoliopsida</taxon>
        <taxon>eudicotyledons</taxon>
        <taxon>Gunneridae</taxon>
        <taxon>Pentapetalae</taxon>
        <taxon>rosids</taxon>
        <taxon>fabids</taxon>
        <taxon>Malpighiales</taxon>
        <taxon>Salicaceae</taxon>
        <taxon>Flacourtieae</taxon>
        <taxon>Dovyalis</taxon>
    </lineage>
</organism>
<dbReference type="EMBL" id="CAWUPB010001173">
    <property type="protein sequence ID" value="CAK7346201.1"/>
    <property type="molecule type" value="Genomic_DNA"/>
</dbReference>
<keyword evidence="3" id="KW-1185">Reference proteome</keyword>
<keyword evidence="1" id="KW-1133">Transmembrane helix</keyword>
<evidence type="ECO:0000313" key="3">
    <source>
        <dbReference type="Proteomes" id="UP001314170"/>
    </source>
</evidence>
<dbReference type="Proteomes" id="UP001314170">
    <property type="component" value="Unassembled WGS sequence"/>
</dbReference>
<comment type="caution">
    <text evidence="2">The sequence shown here is derived from an EMBL/GenBank/DDBJ whole genome shotgun (WGS) entry which is preliminary data.</text>
</comment>
<reference evidence="2 3" key="1">
    <citation type="submission" date="2024-01" db="EMBL/GenBank/DDBJ databases">
        <authorList>
            <person name="Waweru B."/>
        </authorList>
    </citation>
    <scope>NUCLEOTIDE SEQUENCE [LARGE SCALE GENOMIC DNA]</scope>
</reference>
<name>A0AAV1S6Q4_9ROSI</name>
<keyword evidence="1" id="KW-0812">Transmembrane</keyword>
<dbReference type="AlphaFoldDB" id="A0AAV1S6Q4"/>
<feature type="transmembrane region" description="Helical" evidence="1">
    <location>
        <begin position="48"/>
        <end position="66"/>
    </location>
</feature>
<keyword evidence="1" id="KW-0472">Membrane</keyword>
<sequence>MAKAFLAVVSGLAAVVFLGIVVHDQDNLFVADEAVGSIVMETIKTESILAWMMGFGAIVMGLWQSCTTSYEL</sequence>
<proteinExistence type="predicted"/>